<accession>A0A9Q3GJN5</accession>
<dbReference type="OrthoDB" id="412006at2759"/>
<comment type="caution">
    <text evidence="1">The sequence shown here is derived from an EMBL/GenBank/DDBJ whole genome shotgun (WGS) entry which is preliminary data.</text>
</comment>
<sequence>MRRSTPKKTDGRLTTNKEEQTELSFKMFSQAGERINLENIQHESPLSPFSFREITTHKIMNNSKSLPNKKASGPDKVPSKIVNIAGKELTKPLKQLFNSCLSLGHFPQCWKLGTTLILQKANKEDYSDPSAYRPIALLSTIGKLFERIINKQIMYWPYKSDSI</sequence>
<keyword evidence="2" id="KW-1185">Reference proteome</keyword>
<dbReference type="EMBL" id="AVOT02002316">
    <property type="protein sequence ID" value="MBW0469931.1"/>
    <property type="molecule type" value="Genomic_DNA"/>
</dbReference>
<dbReference type="Proteomes" id="UP000765509">
    <property type="component" value="Unassembled WGS sequence"/>
</dbReference>
<organism evidence="1 2">
    <name type="scientific">Austropuccinia psidii MF-1</name>
    <dbReference type="NCBI Taxonomy" id="1389203"/>
    <lineage>
        <taxon>Eukaryota</taxon>
        <taxon>Fungi</taxon>
        <taxon>Dikarya</taxon>
        <taxon>Basidiomycota</taxon>
        <taxon>Pucciniomycotina</taxon>
        <taxon>Pucciniomycetes</taxon>
        <taxon>Pucciniales</taxon>
        <taxon>Sphaerophragmiaceae</taxon>
        <taxon>Austropuccinia</taxon>
    </lineage>
</organism>
<protein>
    <recommendedName>
        <fullName evidence="3">Reverse transcriptase domain-containing protein</fullName>
    </recommendedName>
</protein>
<evidence type="ECO:0008006" key="3">
    <source>
        <dbReference type="Google" id="ProtNLM"/>
    </source>
</evidence>
<evidence type="ECO:0000313" key="2">
    <source>
        <dbReference type="Proteomes" id="UP000765509"/>
    </source>
</evidence>
<reference evidence="1" key="1">
    <citation type="submission" date="2021-03" db="EMBL/GenBank/DDBJ databases">
        <title>Draft genome sequence of rust myrtle Austropuccinia psidii MF-1, a brazilian biotype.</title>
        <authorList>
            <person name="Quecine M.C."/>
            <person name="Pachon D.M.R."/>
            <person name="Bonatelli M.L."/>
            <person name="Correr F.H."/>
            <person name="Franceschini L.M."/>
            <person name="Leite T.F."/>
            <person name="Margarido G.R.A."/>
            <person name="Almeida C.A."/>
            <person name="Ferrarezi J.A."/>
            <person name="Labate C.A."/>
        </authorList>
    </citation>
    <scope>NUCLEOTIDE SEQUENCE</scope>
    <source>
        <strain evidence="1">MF-1</strain>
    </source>
</reference>
<name>A0A9Q3GJN5_9BASI</name>
<evidence type="ECO:0000313" key="1">
    <source>
        <dbReference type="EMBL" id="MBW0469931.1"/>
    </source>
</evidence>
<gene>
    <name evidence="1" type="ORF">O181_009646</name>
</gene>
<dbReference type="AlphaFoldDB" id="A0A9Q3GJN5"/>
<dbReference type="PANTHER" id="PTHR33481">
    <property type="entry name" value="REVERSE TRANSCRIPTASE"/>
    <property type="match status" value="1"/>
</dbReference>
<dbReference type="PANTHER" id="PTHR33481:SF1">
    <property type="entry name" value="ENDONUCLEASE_EXONUCLEASE_PHOSPHATASE DOMAIN-CONTAINING PROTEIN-RELATED"/>
    <property type="match status" value="1"/>
</dbReference>
<proteinExistence type="predicted"/>